<proteinExistence type="inferred from homology"/>
<feature type="domain" description="HD" evidence="10">
    <location>
        <begin position="522"/>
        <end position="638"/>
    </location>
</feature>
<keyword evidence="2 7" id="KW-0548">Nucleotidyltransferase</keyword>
<evidence type="ECO:0000256" key="8">
    <source>
        <dbReference type="SAM" id="MobiDB-lite"/>
    </source>
</evidence>
<dbReference type="PANTHER" id="PTHR47320">
    <property type="entry name" value="BIFUNCTIONAL URIDYLYLTRANSFERASE/URIDYLYL-REMOVING ENZYME"/>
    <property type="match status" value="1"/>
</dbReference>
<dbReference type="NCBIfam" id="NF003467">
    <property type="entry name" value="PRK05092.1"/>
    <property type="match status" value="1"/>
</dbReference>
<dbReference type="EC" id="2.7.7.59" evidence="7"/>
<evidence type="ECO:0000256" key="6">
    <source>
        <dbReference type="ARBA" id="ARBA00023268"/>
    </source>
</evidence>
<keyword evidence="4 7" id="KW-0378">Hydrolase</keyword>
<dbReference type="SUPFAM" id="SSF55021">
    <property type="entry name" value="ACT-like"/>
    <property type="match status" value="2"/>
</dbReference>
<dbReference type="Pfam" id="PF08335">
    <property type="entry name" value="GlnD_UR_UTase"/>
    <property type="match status" value="1"/>
</dbReference>
<dbReference type="InterPro" id="IPR006674">
    <property type="entry name" value="HD_domain"/>
</dbReference>
<dbReference type="InterPro" id="IPR010043">
    <property type="entry name" value="UTase/UR"/>
</dbReference>
<dbReference type="SMART" id="SM00471">
    <property type="entry name" value="HDc"/>
    <property type="match status" value="1"/>
</dbReference>
<dbReference type="Pfam" id="PF01842">
    <property type="entry name" value="ACT"/>
    <property type="match status" value="1"/>
</dbReference>
<evidence type="ECO:0000256" key="1">
    <source>
        <dbReference type="ARBA" id="ARBA00022679"/>
    </source>
</evidence>
<gene>
    <name evidence="7" type="primary">glnD</name>
    <name evidence="11" type="ORF">U0C82_11120</name>
</gene>
<dbReference type="PROSITE" id="PS51671">
    <property type="entry name" value="ACT"/>
    <property type="match status" value="2"/>
</dbReference>
<dbReference type="Gene3D" id="3.30.70.260">
    <property type="match status" value="1"/>
</dbReference>
<protein>
    <recommendedName>
        <fullName evidence="7">Bifunctional uridylyltransferase/uridylyl-removing enzyme</fullName>
        <shortName evidence="7">UTase/UR</shortName>
    </recommendedName>
    <alternativeName>
        <fullName evidence="7">Bifunctional [protein-PII] modification enzyme</fullName>
    </alternativeName>
    <alternativeName>
        <fullName evidence="7">Bifunctional nitrogen sensor protein</fullName>
    </alternativeName>
    <domain>
        <recommendedName>
            <fullName evidence="7">[Protein-PII] uridylyltransferase</fullName>
            <shortName evidence="7">PII uridylyltransferase</shortName>
            <shortName evidence="7">UTase</shortName>
            <ecNumber evidence="7">2.7.7.59</ecNumber>
        </recommendedName>
    </domain>
    <domain>
        <recommendedName>
            <fullName evidence="7">[Protein-PII]-UMP uridylyl-removing enzyme</fullName>
            <shortName evidence="7">UR</shortName>
            <ecNumber evidence="7">3.1.4.-</ecNumber>
        </recommendedName>
    </domain>
</protein>
<comment type="catalytic activity">
    <reaction evidence="7">
        <text>[protein-PII]-L-tyrosine + UTP = [protein-PII]-uridylyl-L-tyrosine + diphosphate</text>
        <dbReference type="Rhea" id="RHEA:13673"/>
        <dbReference type="Rhea" id="RHEA-COMP:12147"/>
        <dbReference type="Rhea" id="RHEA-COMP:12148"/>
        <dbReference type="ChEBI" id="CHEBI:33019"/>
        <dbReference type="ChEBI" id="CHEBI:46398"/>
        <dbReference type="ChEBI" id="CHEBI:46858"/>
        <dbReference type="ChEBI" id="CHEBI:90602"/>
        <dbReference type="EC" id="2.7.7.59"/>
    </reaction>
</comment>
<evidence type="ECO:0000256" key="2">
    <source>
        <dbReference type="ARBA" id="ARBA00022695"/>
    </source>
</evidence>
<comment type="cofactor">
    <cofactor evidence="7">
        <name>Mg(2+)</name>
        <dbReference type="ChEBI" id="CHEBI:18420"/>
    </cofactor>
</comment>
<dbReference type="InterPro" id="IPR002934">
    <property type="entry name" value="Polymerase_NTP_transf_dom"/>
</dbReference>
<dbReference type="SUPFAM" id="SSF81891">
    <property type="entry name" value="Poly A polymerase C-terminal region-like"/>
    <property type="match status" value="1"/>
</dbReference>
<evidence type="ECO:0000259" key="10">
    <source>
        <dbReference type="PROSITE" id="PS51831"/>
    </source>
</evidence>
<feature type="region of interest" description="Disordered" evidence="8">
    <location>
        <begin position="1"/>
        <end position="24"/>
    </location>
</feature>
<dbReference type="PIRSF" id="PIRSF006288">
    <property type="entry name" value="PII_uridyltransf"/>
    <property type="match status" value="1"/>
</dbReference>
<accession>A0ABU5I4M6</accession>
<dbReference type="CDD" id="cd04900">
    <property type="entry name" value="ACT_UUR-like_1"/>
    <property type="match status" value="1"/>
</dbReference>
<feature type="domain" description="ACT" evidence="9">
    <location>
        <begin position="871"/>
        <end position="955"/>
    </location>
</feature>
<dbReference type="Gene3D" id="3.30.460.10">
    <property type="entry name" value="Beta Polymerase, domain 2"/>
    <property type="match status" value="1"/>
</dbReference>
<dbReference type="HAMAP" id="MF_00277">
    <property type="entry name" value="PII_uridylyl_transf"/>
    <property type="match status" value="1"/>
</dbReference>
<dbReference type="InterPro" id="IPR045865">
    <property type="entry name" value="ACT-like_dom_sf"/>
</dbReference>
<comment type="function">
    <text evidence="7">Modifies, by uridylylation and deuridylylation, the PII regulatory proteins (GlnB and homologs), in response to the nitrogen status of the cell that GlnD senses through the glutamine level. Under low glutamine levels, catalyzes the conversion of the PII proteins and UTP to PII-UMP and PPi, while under higher glutamine levels, GlnD hydrolyzes PII-UMP to PII and UMP (deuridylylation). Thus, controls uridylylation state and activity of the PII proteins, and plays an important role in the regulation of nitrogen metabolism.</text>
</comment>
<dbReference type="PANTHER" id="PTHR47320:SF1">
    <property type="entry name" value="BIFUNCTIONAL URIDYLYLTRANSFERASE_URIDYLYL-REMOVING ENZYME"/>
    <property type="match status" value="1"/>
</dbReference>
<evidence type="ECO:0000256" key="5">
    <source>
        <dbReference type="ARBA" id="ARBA00022842"/>
    </source>
</evidence>
<keyword evidence="6 7" id="KW-0511">Multifunctional enzyme</keyword>
<dbReference type="CDD" id="cd04899">
    <property type="entry name" value="ACT_ACR-UUR-like_2"/>
    <property type="match status" value="1"/>
</dbReference>
<evidence type="ECO:0000313" key="12">
    <source>
        <dbReference type="Proteomes" id="UP001294412"/>
    </source>
</evidence>
<keyword evidence="12" id="KW-1185">Reference proteome</keyword>
<organism evidence="11 12">
    <name type="scientific">Fulvimarina uroteuthidis</name>
    <dbReference type="NCBI Taxonomy" id="3098149"/>
    <lineage>
        <taxon>Bacteria</taxon>
        <taxon>Pseudomonadati</taxon>
        <taxon>Pseudomonadota</taxon>
        <taxon>Alphaproteobacteria</taxon>
        <taxon>Hyphomicrobiales</taxon>
        <taxon>Aurantimonadaceae</taxon>
        <taxon>Fulvimarina</taxon>
    </lineage>
</organism>
<dbReference type="RefSeq" id="WP_322187170.1">
    <property type="nucleotide sequence ID" value="NZ_JAXLPB010000003.1"/>
</dbReference>
<reference evidence="11 12" key="1">
    <citation type="submission" date="2023-12" db="EMBL/GenBank/DDBJ databases">
        <title>Description of Novel Strain Fulvimarina sp. 2208YS6-2-32 isolated from Uroteuthis (Photololigo) edulis.</title>
        <authorList>
            <person name="Park J.-S."/>
        </authorList>
    </citation>
    <scope>NUCLEOTIDE SEQUENCE [LARGE SCALE GENOMIC DNA]</scope>
    <source>
        <strain evidence="11 12">2208YS6-2-32</strain>
    </source>
</reference>
<dbReference type="Gene3D" id="1.10.3090.10">
    <property type="entry name" value="cca-adding enzyme, domain 2"/>
    <property type="match status" value="1"/>
</dbReference>
<evidence type="ECO:0000313" key="11">
    <source>
        <dbReference type="EMBL" id="MDY8109688.1"/>
    </source>
</evidence>
<feature type="domain" description="ACT" evidence="9">
    <location>
        <begin position="761"/>
        <end position="838"/>
    </location>
</feature>
<evidence type="ECO:0000259" key="9">
    <source>
        <dbReference type="PROSITE" id="PS51671"/>
    </source>
</evidence>
<dbReference type="Pfam" id="PF01909">
    <property type="entry name" value="NTP_transf_2"/>
    <property type="match status" value="1"/>
</dbReference>
<keyword evidence="3" id="KW-0677">Repeat</keyword>
<dbReference type="NCBIfam" id="TIGR01693">
    <property type="entry name" value="UTase_glnD"/>
    <property type="match status" value="1"/>
</dbReference>
<comment type="activity regulation">
    <text evidence="7">Uridylyltransferase (UTase) activity is inhibited by glutamine, while glutamine activates uridylyl-removing (UR) activity.</text>
</comment>
<keyword evidence="5 7" id="KW-0460">Magnesium</keyword>
<dbReference type="InterPro" id="IPR002912">
    <property type="entry name" value="ACT_dom"/>
</dbReference>
<dbReference type="PROSITE" id="PS51831">
    <property type="entry name" value="HD"/>
    <property type="match status" value="1"/>
</dbReference>
<comment type="caution">
    <text evidence="7">Lacks conserved residue(s) required for the propagation of feature annotation.</text>
</comment>
<comment type="similarity">
    <text evidence="7">Belongs to the GlnD family.</text>
</comment>
<dbReference type="InterPro" id="IPR043519">
    <property type="entry name" value="NT_sf"/>
</dbReference>
<evidence type="ECO:0000256" key="7">
    <source>
        <dbReference type="HAMAP-Rule" id="MF_00277"/>
    </source>
</evidence>
<comment type="domain">
    <text evidence="7">Has four distinct domains: an N-terminal nucleotidyltransferase (NT) domain responsible for UTase activity, a central HD domain that encodes UR activity, and two C-terminal ACT domains that seem to have a role in glutamine sensing.</text>
</comment>
<keyword evidence="1 7" id="KW-0808">Transferase</keyword>
<evidence type="ECO:0000256" key="3">
    <source>
        <dbReference type="ARBA" id="ARBA00022737"/>
    </source>
</evidence>
<feature type="region of interest" description="Uridylyltransferase" evidence="7">
    <location>
        <begin position="1"/>
        <end position="403"/>
    </location>
</feature>
<dbReference type="SUPFAM" id="SSF81301">
    <property type="entry name" value="Nucleotidyltransferase"/>
    <property type="match status" value="1"/>
</dbReference>
<comment type="catalytic activity">
    <reaction evidence="7">
        <text>[protein-PII]-uridylyl-L-tyrosine + H2O = [protein-PII]-L-tyrosine + UMP + H(+)</text>
        <dbReference type="Rhea" id="RHEA:48600"/>
        <dbReference type="Rhea" id="RHEA-COMP:12147"/>
        <dbReference type="Rhea" id="RHEA-COMP:12148"/>
        <dbReference type="ChEBI" id="CHEBI:15377"/>
        <dbReference type="ChEBI" id="CHEBI:15378"/>
        <dbReference type="ChEBI" id="CHEBI:46858"/>
        <dbReference type="ChEBI" id="CHEBI:57865"/>
        <dbReference type="ChEBI" id="CHEBI:90602"/>
    </reaction>
</comment>
<name>A0ABU5I4M6_9HYPH</name>
<dbReference type="SUPFAM" id="SSF81593">
    <property type="entry name" value="Nucleotidyltransferase substrate binding subunit/domain"/>
    <property type="match status" value="1"/>
</dbReference>
<comment type="caution">
    <text evidence="11">The sequence shown here is derived from an EMBL/GenBank/DDBJ whole genome shotgun (WGS) entry which is preliminary data.</text>
</comment>
<dbReference type="InterPro" id="IPR003607">
    <property type="entry name" value="HD/PDEase_dom"/>
</dbReference>
<sequence>MSENAVSAERATTRPRTLAGAGSASFTTEDPLVSLDGILDVEAVRQEFDALCATARSADCSDIRLQLLERLKSVVSQGRAAIREMLFEDNLGALCARRLAALQDELIRIIYDVAVKHVFKIAPMDPDNRIAILAVGGYGRGTLAPGSDIDLLFLLPARTSSVGEQVAQYLLYFLWDLGFKVGHASRSVEDCIALARDDFTIRTSILERWLVAGSAELASELDERFARDVVQGTSREFIAAKLAERDTRHAKSGNTRYLVEPNVKEGKGGLRDLNTLFWIAKYHYRVDTSEALVKAGVFSRREQTVFAKAEDFLWAVRCHMHFETGKAEERLSFDLQPLIAERLGYNIHPGLQAVERFMKHYFLIAKDVGDLTRIFCAALEEEEAKDAPGLRGFVRSLRNRAKSIAGTLDFHIDNNRINAVSRDVFKIDPVNIIRIFRLAAMHDLEYHPDALKLIRRSLRLINGDLRANSQANALFLDVLTDRNNPELHLRRMNEAGVLGRFVPEFGKIVAMMQFNMYHHYTVDEHLLRSIAELSKIERGELANELPLATEIVGTLRDRRLLYVALFLHDIAKGRPEDHSVAGARLARRLCPRFGLDERATELVSWLVEDHLVMSMTAQQRDLADRKTIVDFAEKVRTLERLKLLAVVTVCDIRAVGPGVWNGWKGQLLRTLYLETEPTLSGGFTQTSREERLTAARRRLEDRLQDWSEAERGSYLDLHYPNYFLTVPIDEQVADAEFIRRSGTKDPLATEVRTDAFRQVTRIKVLAPDHPRLVSQLAGACAGSDANIADSQIFTLTDGRALDIMTISRSFEAEDDEMRRAGRICDNIRKLLSGETVMSRLIADRRAVRHADLFDVKPKITVDNGLSNRVTVIEVEGLDRTGLLADITGAISDLNLDIRSAHVSTYGEKIIDAFYVTDLLGMKVTSDTRIARIEKRLLNVLESAEGEVSSVKTVPVQKSFGYQSI</sequence>
<dbReference type="GO" id="GO:0008773">
    <property type="term" value="F:[protein-PII] uridylyltransferase activity"/>
    <property type="evidence" value="ECO:0007669"/>
    <property type="project" value="UniProtKB-EC"/>
</dbReference>
<dbReference type="InterPro" id="IPR013546">
    <property type="entry name" value="PII_UdlTrfase/GS_AdlTrfase"/>
</dbReference>
<dbReference type="Proteomes" id="UP001294412">
    <property type="component" value="Unassembled WGS sequence"/>
</dbReference>
<dbReference type="EC" id="3.1.4.-" evidence="7"/>
<dbReference type="CDD" id="cd05401">
    <property type="entry name" value="NT_GlnE_GlnD_like"/>
    <property type="match status" value="1"/>
</dbReference>
<dbReference type="EMBL" id="JAXLPB010000003">
    <property type="protein sequence ID" value="MDY8109688.1"/>
    <property type="molecule type" value="Genomic_DNA"/>
</dbReference>
<dbReference type="Pfam" id="PF01966">
    <property type="entry name" value="HD"/>
    <property type="match status" value="1"/>
</dbReference>
<evidence type="ECO:0000256" key="4">
    <source>
        <dbReference type="ARBA" id="ARBA00022801"/>
    </source>
</evidence>